<dbReference type="Pfam" id="PF00324">
    <property type="entry name" value="AA_permease"/>
    <property type="match status" value="1"/>
</dbReference>
<feature type="transmembrane region" description="Helical" evidence="7">
    <location>
        <begin position="383"/>
        <end position="405"/>
    </location>
</feature>
<dbReference type="PANTHER" id="PTHR43341">
    <property type="entry name" value="AMINO ACID PERMEASE"/>
    <property type="match status" value="1"/>
</dbReference>
<proteinExistence type="predicted"/>
<feature type="transmembrane region" description="Helical" evidence="7">
    <location>
        <begin position="286"/>
        <end position="305"/>
    </location>
</feature>
<name>A0A0D7AIM6_9AGAR</name>
<dbReference type="InterPro" id="IPR004841">
    <property type="entry name" value="AA-permease/SLC12A_dom"/>
</dbReference>
<keyword evidence="3 7" id="KW-0812">Transmembrane</keyword>
<dbReference type="EMBL" id="KN881676">
    <property type="protein sequence ID" value="KIY50190.1"/>
    <property type="molecule type" value="Genomic_DNA"/>
</dbReference>
<evidence type="ECO:0000256" key="4">
    <source>
        <dbReference type="ARBA" id="ARBA00022970"/>
    </source>
</evidence>
<evidence type="ECO:0000256" key="7">
    <source>
        <dbReference type="SAM" id="Phobius"/>
    </source>
</evidence>
<dbReference type="GO" id="GO:0016020">
    <property type="term" value="C:membrane"/>
    <property type="evidence" value="ECO:0007669"/>
    <property type="project" value="UniProtKB-SubCell"/>
</dbReference>
<gene>
    <name evidence="9" type="ORF">FISHEDRAFT_71805</name>
</gene>
<accession>A0A0D7AIM6</accession>
<evidence type="ECO:0000256" key="5">
    <source>
        <dbReference type="ARBA" id="ARBA00022989"/>
    </source>
</evidence>
<dbReference type="OrthoDB" id="10062876at2759"/>
<evidence type="ECO:0000256" key="2">
    <source>
        <dbReference type="ARBA" id="ARBA00022448"/>
    </source>
</evidence>
<keyword evidence="10" id="KW-1185">Reference proteome</keyword>
<feature type="transmembrane region" description="Helical" evidence="7">
    <location>
        <begin position="425"/>
        <end position="443"/>
    </location>
</feature>
<evidence type="ECO:0000256" key="1">
    <source>
        <dbReference type="ARBA" id="ARBA00004141"/>
    </source>
</evidence>
<protein>
    <recommendedName>
        <fullName evidence="8">Amino acid permease/ SLC12A domain-containing protein</fullName>
    </recommendedName>
</protein>
<sequence length="541" mass="59697">MADISPYDPEKASDKDSKDVEIAIAGPEHADDRVVDGTTTDPHLHRTLKGRQVSMIAIAGTIGTGLFLGSGKALANGGPVGTVLGYLIVGMLVGCMMYSLGEMMVYDPSAGGFIEFSKRYVDDALGFAMGWQFWFQTAMTVPTEIDAASVVIQYWDSNDKHLAIYVSVMLVGVVLINLAGVKYFGEFEFWFAAIKIITVVGLVIVCLVVDLGGAPDHDRRGFRYWREEPFNSTYLNIVPASKARFLGFWAVLTQAAFSYGGMEGLASICLEAENPRRTMRTAIRAIFYRIVLLYIISLWLVGMCISSKDPNLLQANTANTGTAAQSPFVIVITTSGIKVLNQIVNAVVLTSAFSSGNEFLYSSSRALFMLAQEGQAPRIFAKILPNGVPIYSLGFTSLFALLAYLNCSPGGPTKAFNWLSNITTLGSMITWLGIAITHIRFYRGMKKQGVPRSVLPFRSWIQPYGAWAVLISFSIIIFFNGWTYLKPWDANDFFSSYINIPFVIILYVGWKVVKKTRIIPLEEMDLTSHYVEGSVVRSKMH</sequence>
<feature type="transmembrane region" description="Helical" evidence="7">
    <location>
        <begin position="464"/>
        <end position="482"/>
    </location>
</feature>
<dbReference type="AlphaFoldDB" id="A0A0D7AIM6"/>
<evidence type="ECO:0000256" key="3">
    <source>
        <dbReference type="ARBA" id="ARBA00022692"/>
    </source>
</evidence>
<feature type="transmembrane region" description="Helical" evidence="7">
    <location>
        <begin position="83"/>
        <end position="100"/>
    </location>
</feature>
<organism evidence="9 10">
    <name type="scientific">Fistulina hepatica ATCC 64428</name>
    <dbReference type="NCBI Taxonomy" id="1128425"/>
    <lineage>
        <taxon>Eukaryota</taxon>
        <taxon>Fungi</taxon>
        <taxon>Dikarya</taxon>
        <taxon>Basidiomycota</taxon>
        <taxon>Agaricomycotina</taxon>
        <taxon>Agaricomycetes</taxon>
        <taxon>Agaricomycetidae</taxon>
        <taxon>Agaricales</taxon>
        <taxon>Fistulinaceae</taxon>
        <taxon>Fistulina</taxon>
    </lineage>
</organism>
<evidence type="ECO:0000259" key="8">
    <source>
        <dbReference type="Pfam" id="PF00324"/>
    </source>
</evidence>
<dbReference type="FunFam" id="1.20.1740.10:FF:000006">
    <property type="entry name" value="General amino acid permease"/>
    <property type="match status" value="1"/>
</dbReference>
<evidence type="ECO:0000313" key="9">
    <source>
        <dbReference type="EMBL" id="KIY50190.1"/>
    </source>
</evidence>
<keyword evidence="6 7" id="KW-0472">Membrane</keyword>
<feature type="transmembrane region" description="Helical" evidence="7">
    <location>
        <begin position="494"/>
        <end position="513"/>
    </location>
</feature>
<dbReference type="Gene3D" id="1.20.1740.10">
    <property type="entry name" value="Amino acid/polyamine transporter I"/>
    <property type="match status" value="1"/>
</dbReference>
<keyword evidence="4" id="KW-0029">Amino-acid transport</keyword>
<feature type="transmembrane region" description="Helical" evidence="7">
    <location>
        <begin position="53"/>
        <end position="71"/>
    </location>
</feature>
<evidence type="ECO:0000313" key="10">
    <source>
        <dbReference type="Proteomes" id="UP000054144"/>
    </source>
</evidence>
<feature type="transmembrane region" description="Helical" evidence="7">
    <location>
        <begin position="162"/>
        <end position="184"/>
    </location>
</feature>
<dbReference type="Proteomes" id="UP000054144">
    <property type="component" value="Unassembled WGS sequence"/>
</dbReference>
<feature type="domain" description="Amino acid permease/ SLC12A" evidence="8">
    <location>
        <begin position="53"/>
        <end position="518"/>
    </location>
</feature>
<dbReference type="PIRSF" id="PIRSF006060">
    <property type="entry name" value="AA_transporter"/>
    <property type="match status" value="1"/>
</dbReference>
<reference evidence="9 10" key="1">
    <citation type="journal article" date="2015" name="Fungal Genet. Biol.">
        <title>Evolution of novel wood decay mechanisms in Agaricales revealed by the genome sequences of Fistulina hepatica and Cylindrobasidium torrendii.</title>
        <authorList>
            <person name="Floudas D."/>
            <person name="Held B.W."/>
            <person name="Riley R."/>
            <person name="Nagy L.G."/>
            <person name="Koehler G."/>
            <person name="Ransdell A.S."/>
            <person name="Younus H."/>
            <person name="Chow J."/>
            <person name="Chiniquy J."/>
            <person name="Lipzen A."/>
            <person name="Tritt A."/>
            <person name="Sun H."/>
            <person name="Haridas S."/>
            <person name="LaButti K."/>
            <person name="Ohm R.A."/>
            <person name="Kues U."/>
            <person name="Blanchette R.A."/>
            <person name="Grigoriev I.V."/>
            <person name="Minto R.E."/>
            <person name="Hibbett D.S."/>
        </authorList>
    </citation>
    <scope>NUCLEOTIDE SEQUENCE [LARGE SCALE GENOMIC DNA]</scope>
    <source>
        <strain evidence="9 10">ATCC 64428</strain>
    </source>
</reference>
<evidence type="ECO:0000256" key="6">
    <source>
        <dbReference type="ARBA" id="ARBA00023136"/>
    </source>
</evidence>
<comment type="subcellular location">
    <subcellularLocation>
        <location evidence="1">Membrane</location>
        <topology evidence="1">Multi-pass membrane protein</topology>
    </subcellularLocation>
</comment>
<keyword evidence="5 7" id="KW-1133">Transmembrane helix</keyword>
<dbReference type="GO" id="GO:0015171">
    <property type="term" value="F:amino acid transmembrane transporter activity"/>
    <property type="evidence" value="ECO:0007669"/>
    <property type="project" value="TreeGrafter"/>
</dbReference>
<keyword evidence="2" id="KW-0813">Transport</keyword>
<feature type="transmembrane region" description="Helical" evidence="7">
    <location>
        <begin position="190"/>
        <end position="213"/>
    </location>
</feature>
<dbReference type="InterPro" id="IPR050524">
    <property type="entry name" value="APC_YAT"/>
</dbReference>
<dbReference type="PANTHER" id="PTHR43341:SF1">
    <property type="entry name" value="GENERAL AMINO-ACID PERMEASE GAP1"/>
    <property type="match status" value="1"/>
</dbReference>